<evidence type="ECO:0000313" key="1">
    <source>
        <dbReference type="EMBL" id="KAL2643653.1"/>
    </source>
</evidence>
<dbReference type="Proteomes" id="UP001605036">
    <property type="component" value="Unassembled WGS sequence"/>
</dbReference>
<gene>
    <name evidence="1" type="ORF">R1flu_011240</name>
</gene>
<name>A0ABD1Z891_9MARC</name>
<dbReference type="AlphaFoldDB" id="A0ABD1Z891"/>
<reference evidence="1 2" key="1">
    <citation type="submission" date="2024-09" db="EMBL/GenBank/DDBJ databases">
        <title>Chromosome-scale assembly of Riccia fluitans.</title>
        <authorList>
            <person name="Paukszto L."/>
            <person name="Sawicki J."/>
            <person name="Karawczyk K."/>
            <person name="Piernik-Szablinska J."/>
            <person name="Szczecinska M."/>
            <person name="Mazdziarz M."/>
        </authorList>
    </citation>
    <scope>NUCLEOTIDE SEQUENCE [LARGE SCALE GENOMIC DNA]</scope>
    <source>
        <strain evidence="1">Rf_01</strain>
        <tissue evidence="1">Aerial parts of the thallus</tissue>
    </source>
</reference>
<proteinExistence type="predicted"/>
<accession>A0ABD1Z891</accession>
<comment type="caution">
    <text evidence="1">The sequence shown here is derived from an EMBL/GenBank/DDBJ whole genome shotgun (WGS) entry which is preliminary data.</text>
</comment>
<evidence type="ECO:0000313" key="2">
    <source>
        <dbReference type="Proteomes" id="UP001605036"/>
    </source>
</evidence>
<keyword evidence="2" id="KW-1185">Reference proteome</keyword>
<protein>
    <submittedName>
        <fullName evidence="1">Uncharacterized protein</fullName>
    </submittedName>
</protein>
<dbReference type="EMBL" id="JBHFFA010000002">
    <property type="protein sequence ID" value="KAL2643653.1"/>
    <property type="molecule type" value="Genomic_DNA"/>
</dbReference>
<organism evidence="1 2">
    <name type="scientific">Riccia fluitans</name>
    <dbReference type="NCBI Taxonomy" id="41844"/>
    <lineage>
        <taxon>Eukaryota</taxon>
        <taxon>Viridiplantae</taxon>
        <taxon>Streptophyta</taxon>
        <taxon>Embryophyta</taxon>
        <taxon>Marchantiophyta</taxon>
        <taxon>Marchantiopsida</taxon>
        <taxon>Marchantiidae</taxon>
        <taxon>Marchantiales</taxon>
        <taxon>Ricciaceae</taxon>
        <taxon>Riccia</taxon>
    </lineage>
</organism>
<sequence>MLLKREGARDSSEEHGVFIRILLRYLSQEWSRLPTALAENPNIAKVDGVRSRIGTAFPQCILDLAAPSLLSAARSGGPKSTT</sequence>